<dbReference type="AlphaFoldDB" id="A0ABD4K3K1"/>
<dbReference type="Proteomes" id="UP000662438">
    <property type="component" value="Unassembled WGS sequence"/>
</dbReference>
<protein>
    <recommendedName>
        <fullName evidence="3">SecY/secA suppressor protein</fullName>
    </recommendedName>
</protein>
<sequence>MQAAIAWEHAEEAALVAFLNAEDEDRAFREQVAANEQDLEQEPEIIDDHGGLTFDEWLAGGRSAYEAQQADDYSFFR</sequence>
<evidence type="ECO:0000313" key="1">
    <source>
        <dbReference type="EMBL" id="MBF1972529.1"/>
    </source>
</evidence>
<dbReference type="EMBL" id="JADIXG010000046">
    <property type="protein sequence ID" value="MBF1972529.1"/>
    <property type="molecule type" value="Genomic_DNA"/>
</dbReference>
<name>A0ABD4K3K1_9ENTR</name>
<gene>
    <name evidence="1" type="ORF">ISX34_22095</name>
</gene>
<reference evidence="1 2" key="1">
    <citation type="submission" date="2020-10" db="EMBL/GenBank/DDBJ databases">
        <title>Genomic surveiliance of eskapee pathogens from blood stream infections in KZN.</title>
        <authorList>
            <person name="Hetsa B.A."/>
            <person name="Amoako D.G."/>
            <person name="Akebe A.L.K."/>
            <person name="Essack S."/>
        </authorList>
    </citation>
    <scope>NUCLEOTIDE SEQUENCE [LARGE SCALE GENOMIC DNA]</scope>
    <source>
        <strain evidence="1 2">E6</strain>
    </source>
</reference>
<organism evidence="1 2">
    <name type="scientific">Enterobacter hormaechei</name>
    <dbReference type="NCBI Taxonomy" id="158836"/>
    <lineage>
        <taxon>Bacteria</taxon>
        <taxon>Pseudomonadati</taxon>
        <taxon>Pseudomonadota</taxon>
        <taxon>Gammaproteobacteria</taxon>
        <taxon>Enterobacterales</taxon>
        <taxon>Enterobacteriaceae</taxon>
        <taxon>Enterobacter</taxon>
        <taxon>Enterobacter cloacae complex</taxon>
    </lineage>
</organism>
<proteinExistence type="predicted"/>
<evidence type="ECO:0008006" key="3">
    <source>
        <dbReference type="Google" id="ProtNLM"/>
    </source>
</evidence>
<dbReference type="RefSeq" id="WP_045284284.1">
    <property type="nucleotide sequence ID" value="NZ_CP047718.1"/>
</dbReference>
<comment type="caution">
    <text evidence="1">The sequence shown here is derived from an EMBL/GenBank/DDBJ whole genome shotgun (WGS) entry which is preliminary data.</text>
</comment>
<evidence type="ECO:0000313" key="2">
    <source>
        <dbReference type="Proteomes" id="UP000662438"/>
    </source>
</evidence>
<accession>A0ABD4K3K1</accession>